<dbReference type="Gene3D" id="3.30.750.140">
    <property type="match status" value="1"/>
</dbReference>
<feature type="compositionally biased region" description="Basic and acidic residues" evidence="1">
    <location>
        <begin position="82"/>
        <end position="92"/>
    </location>
</feature>
<organism evidence="3 4">
    <name type="scientific">Chitinimonas arctica</name>
    <dbReference type="NCBI Taxonomy" id="2594795"/>
    <lineage>
        <taxon>Bacteria</taxon>
        <taxon>Pseudomonadati</taxon>
        <taxon>Pseudomonadota</taxon>
        <taxon>Betaproteobacteria</taxon>
        <taxon>Neisseriales</taxon>
        <taxon>Chitinibacteraceae</taxon>
        <taxon>Chitinimonas</taxon>
    </lineage>
</organism>
<feature type="region of interest" description="Disordered" evidence="1">
    <location>
        <begin position="78"/>
        <end position="147"/>
    </location>
</feature>
<dbReference type="InterPro" id="IPR052563">
    <property type="entry name" value="FliK"/>
</dbReference>
<feature type="compositionally biased region" description="Polar residues" evidence="1">
    <location>
        <begin position="415"/>
        <end position="425"/>
    </location>
</feature>
<dbReference type="EMBL" id="CP041730">
    <property type="protein sequence ID" value="QDQ28671.1"/>
    <property type="molecule type" value="Genomic_DNA"/>
</dbReference>
<accession>A0A516SKI6</accession>
<dbReference type="Pfam" id="PF02120">
    <property type="entry name" value="Flg_hook"/>
    <property type="match status" value="1"/>
</dbReference>
<feature type="region of interest" description="Disordered" evidence="1">
    <location>
        <begin position="259"/>
        <end position="285"/>
    </location>
</feature>
<dbReference type="Proteomes" id="UP000317550">
    <property type="component" value="Chromosome"/>
</dbReference>
<gene>
    <name evidence="3" type="ORF">FNU76_21210</name>
</gene>
<dbReference type="OrthoDB" id="3791041at2"/>
<keyword evidence="4" id="KW-1185">Reference proteome</keyword>
<dbReference type="CDD" id="cd17470">
    <property type="entry name" value="T3SS_Flik_C"/>
    <property type="match status" value="1"/>
</dbReference>
<evidence type="ECO:0000256" key="1">
    <source>
        <dbReference type="SAM" id="MobiDB-lite"/>
    </source>
</evidence>
<dbReference type="AlphaFoldDB" id="A0A516SKI6"/>
<dbReference type="PANTHER" id="PTHR37533">
    <property type="entry name" value="FLAGELLAR HOOK-LENGTH CONTROL PROTEIN"/>
    <property type="match status" value="1"/>
</dbReference>
<feature type="region of interest" description="Disordered" evidence="1">
    <location>
        <begin position="378"/>
        <end position="436"/>
    </location>
</feature>
<proteinExistence type="predicted"/>
<evidence type="ECO:0000259" key="2">
    <source>
        <dbReference type="Pfam" id="PF02120"/>
    </source>
</evidence>
<name>A0A516SKI6_9NEIS</name>
<sequence>MLTPRGNASARDINMPTANTSTNALANLAARPVKPSGNLRGEAMDGQLFGDTLKQQIQAHQTTQMARDSKVLRPVAPARPAEPQHEVAKVPDKPAQATPAPASPEQSANAAEGTPDVDVSDPKRGCGKSTANDTKSEKEDTQAADAQAGAAATAAMLLQLQQHVDSALTHAQAAAEGQDDPLLQHAGLAAALLDGQGGSTRERADKAVAELLDDTAARLAGERQDLPALLGGKDERAANALQGGFGLALEQQLQLAEAGTARQQAGVPSLRPEPPRSAGVEQSRSAYAIHQPVGSDGWDRAIGHKVVMMVSNQQQEVEMKLNPPHLGPLEVKLTLDQDKATLTFVAAQAPLREALQASMPRLTEMLAESGIQLTQANVQEHSAQTQGGQGGRGQDERPGGRAVRGRGDEREEVAVQTSTWRSRSTGGLPGNVNLFV</sequence>
<protein>
    <recommendedName>
        <fullName evidence="2">Flagellar hook-length control protein-like C-terminal domain-containing protein</fullName>
    </recommendedName>
</protein>
<feature type="domain" description="Flagellar hook-length control protein-like C-terminal" evidence="2">
    <location>
        <begin position="304"/>
        <end position="386"/>
    </location>
</feature>
<reference evidence="4" key="1">
    <citation type="submission" date="2019-07" db="EMBL/GenBank/DDBJ databases">
        <title>Chitinimonas sp. nov., isolated from Ny-Alesund, arctica soil.</title>
        <authorList>
            <person name="Xu Q."/>
            <person name="Peng F."/>
        </authorList>
    </citation>
    <scope>NUCLEOTIDE SEQUENCE [LARGE SCALE GENOMIC DNA]</scope>
    <source>
        <strain evidence="4">R3-44</strain>
    </source>
</reference>
<feature type="compositionally biased region" description="Basic and acidic residues" evidence="1">
    <location>
        <begin position="393"/>
        <end position="413"/>
    </location>
</feature>
<dbReference type="InterPro" id="IPR038610">
    <property type="entry name" value="FliK-like_C_sf"/>
</dbReference>
<evidence type="ECO:0000313" key="4">
    <source>
        <dbReference type="Proteomes" id="UP000317550"/>
    </source>
</evidence>
<evidence type="ECO:0000313" key="3">
    <source>
        <dbReference type="EMBL" id="QDQ28671.1"/>
    </source>
</evidence>
<dbReference type="PANTHER" id="PTHR37533:SF2">
    <property type="entry name" value="FLAGELLAR HOOK-LENGTH CONTROL PROTEIN"/>
    <property type="match status" value="1"/>
</dbReference>
<dbReference type="KEGG" id="cari:FNU76_21210"/>
<dbReference type="InterPro" id="IPR021136">
    <property type="entry name" value="Flagellar_hook_control-like_C"/>
</dbReference>